<organism evidence="2 3">
    <name type="scientific">Thiothrix lacustris</name>
    <dbReference type="NCBI Taxonomy" id="525917"/>
    <lineage>
        <taxon>Bacteria</taxon>
        <taxon>Pseudomonadati</taxon>
        <taxon>Pseudomonadota</taxon>
        <taxon>Gammaproteobacteria</taxon>
        <taxon>Thiotrichales</taxon>
        <taxon>Thiotrichaceae</taxon>
        <taxon>Thiothrix</taxon>
    </lineage>
</organism>
<dbReference type="Proteomes" id="UP000192491">
    <property type="component" value="Unassembled WGS sequence"/>
</dbReference>
<dbReference type="PANTHER" id="PTHR30469">
    <property type="entry name" value="MULTIDRUG RESISTANCE PROTEIN MDTA"/>
    <property type="match status" value="1"/>
</dbReference>
<protein>
    <submittedName>
        <fullName evidence="2">Efflux transporter periplasmic adaptor subunit</fullName>
    </submittedName>
</protein>
<evidence type="ECO:0000313" key="2">
    <source>
        <dbReference type="EMBL" id="OQX09266.1"/>
    </source>
</evidence>
<name>A0A1Y1QN17_9GAMM</name>
<dbReference type="AlphaFoldDB" id="A0A1Y1QN17"/>
<proteinExistence type="predicted"/>
<dbReference type="PANTHER" id="PTHR30469:SF15">
    <property type="entry name" value="HLYD FAMILY OF SECRETION PROTEINS"/>
    <property type="match status" value="1"/>
</dbReference>
<keyword evidence="1" id="KW-0732">Signal</keyword>
<feature type="chain" id="PRO_5013254213" evidence="1">
    <location>
        <begin position="30"/>
        <end position="384"/>
    </location>
</feature>
<reference evidence="2 3" key="1">
    <citation type="submission" date="2017-01" db="EMBL/GenBank/DDBJ databases">
        <title>Novel large sulfur bacteria in the metagenomes of groundwater-fed chemosynthetic microbial mats in the Lake Huron basin.</title>
        <authorList>
            <person name="Sharrar A.M."/>
            <person name="Flood B.E."/>
            <person name="Bailey J.V."/>
            <person name="Jones D.S."/>
            <person name="Biddanda B."/>
            <person name="Ruberg S.A."/>
            <person name="Marcus D.N."/>
            <person name="Dick G.J."/>
        </authorList>
    </citation>
    <scope>NUCLEOTIDE SEQUENCE [LARGE SCALE GENOMIC DNA]</scope>
    <source>
        <strain evidence="2">A8</strain>
    </source>
</reference>
<dbReference type="Gene3D" id="2.40.50.100">
    <property type="match status" value="2"/>
</dbReference>
<dbReference type="SUPFAM" id="SSF111369">
    <property type="entry name" value="HlyD-like secretion proteins"/>
    <property type="match status" value="2"/>
</dbReference>
<dbReference type="Gene3D" id="2.40.420.20">
    <property type="match status" value="1"/>
</dbReference>
<feature type="signal peptide" evidence="1">
    <location>
        <begin position="1"/>
        <end position="29"/>
    </location>
</feature>
<dbReference type="EMBL" id="MTEJ01000148">
    <property type="protein sequence ID" value="OQX09266.1"/>
    <property type="molecule type" value="Genomic_DNA"/>
</dbReference>
<evidence type="ECO:0000313" key="3">
    <source>
        <dbReference type="Proteomes" id="UP000192491"/>
    </source>
</evidence>
<gene>
    <name evidence="2" type="ORF">BWK73_23235</name>
</gene>
<accession>A0A1Y1QN17</accession>
<dbReference type="GO" id="GO:1990281">
    <property type="term" value="C:efflux pump complex"/>
    <property type="evidence" value="ECO:0007669"/>
    <property type="project" value="TreeGrafter"/>
</dbReference>
<dbReference type="Gene3D" id="1.10.287.470">
    <property type="entry name" value="Helix hairpin bin"/>
    <property type="match status" value="1"/>
</dbReference>
<dbReference type="STRING" id="1123401.GCA_000621325_01971"/>
<comment type="caution">
    <text evidence="2">The sequence shown here is derived from an EMBL/GenBank/DDBJ whole genome shotgun (WGS) entry which is preliminary data.</text>
</comment>
<evidence type="ECO:0000256" key="1">
    <source>
        <dbReference type="SAM" id="SignalP"/>
    </source>
</evidence>
<dbReference type="GO" id="GO:0015562">
    <property type="term" value="F:efflux transmembrane transporter activity"/>
    <property type="evidence" value="ECO:0007669"/>
    <property type="project" value="TreeGrafter"/>
</dbReference>
<sequence length="384" mass="41444">MNNRMSITNNAHWLLVLVASICLLPGAYAAEIIRVDASESQSQSVLGSTVIPYKEVTLAAQVPGVVKQVAGEVGAIFKQGDVIVQIDETTLQARRNSVLAQISTAQAVLQNSQAQYTRELVSPRSKDVGALPGFGLPAMFDMLAVRPFADSMMGGYDSDMGRYSDLMSSATVVSQAQSSLQQAMSQLQEIDSTVRDAKSIAPFEGMVLERLVEEGDTVQPGQALIKFGFVKFKRLQADVPSGLIRYLDEDMVVPVRIDGHVETMAKVAQIYPIADPSRHTVIVKFDLPVDITASPGMYAEVYLPERNKDKPKVAVIPRTALLSGRSLPSVLLVNDSNVSELRLIRLGSDQSNGMVEVISGISVGERIIDNPPPSASSGWMPTAK</sequence>